<keyword evidence="3" id="KW-0406">Ion transport</keyword>
<evidence type="ECO:0000256" key="2">
    <source>
        <dbReference type="ARBA" id="ARBA00022448"/>
    </source>
</evidence>
<dbReference type="Proteomes" id="UP000014680">
    <property type="component" value="Unassembled WGS sequence"/>
</dbReference>
<dbReference type="OrthoDB" id="10263003at2759"/>
<evidence type="ECO:0000256" key="3">
    <source>
        <dbReference type="ARBA" id="ARBA00023065"/>
    </source>
</evidence>
<dbReference type="Gene3D" id="3.30.2320.30">
    <property type="entry name" value="ATP synthase, E subunit, C-terminal"/>
    <property type="match status" value="1"/>
</dbReference>
<sequence length="221" mass="25463">MAEQQTSQAPRQLLQMVKFIEFEANSKRQEIQSNAEQECERDKASFIEKERKKIEADYIHKVKEAEVKKKIAFSQELSASRLKLLESEDKHIEDLMTLVKDKLQKQILNEDYNDLLVKLIKEGVKKVEDKKVTIMCIKNDLEKVKKAIDIVTKEDNSIKITLDQTHFLDQTAIGGVAVASMGDKIVCYNTLEHRMNSALMISLPQVRVTVFPSLKTRKQKN</sequence>
<dbReference type="OMA" id="QHMMAFI"/>
<dbReference type="GeneID" id="14883231"/>
<evidence type="ECO:0000313" key="5">
    <source>
        <dbReference type="Proteomes" id="UP000014680"/>
    </source>
</evidence>
<dbReference type="RefSeq" id="XP_004183646.1">
    <property type="nucleotide sequence ID" value="XM_004183598.1"/>
</dbReference>
<dbReference type="InterPro" id="IPR002842">
    <property type="entry name" value="ATPase_V1_Esu"/>
</dbReference>
<keyword evidence="2" id="KW-0813">Transport</keyword>
<proteinExistence type="inferred from homology"/>
<protein>
    <submittedName>
        <fullName evidence="4">Vacuolar ATP synthase subunit E, putative</fullName>
    </submittedName>
</protein>
<dbReference type="Pfam" id="PF01991">
    <property type="entry name" value="vATP-synt_E"/>
    <property type="match status" value="1"/>
</dbReference>
<dbReference type="PANTHER" id="PTHR45715">
    <property type="entry name" value="ATPASE H+-TRANSPORTING V1 SUBUNIT E1A-RELATED"/>
    <property type="match status" value="1"/>
</dbReference>
<comment type="similarity">
    <text evidence="1">Belongs to the V-ATPase E subunit family.</text>
</comment>
<reference evidence="4 5" key="1">
    <citation type="submission" date="2012-10" db="EMBL/GenBank/DDBJ databases">
        <authorList>
            <person name="Zafar N."/>
            <person name="Inman J."/>
            <person name="Hall N."/>
            <person name="Lorenzi H."/>
            <person name="Caler E."/>
        </authorList>
    </citation>
    <scope>NUCLEOTIDE SEQUENCE [LARGE SCALE GENOMIC DNA]</scope>
    <source>
        <strain evidence="4 5">IP1</strain>
    </source>
</reference>
<dbReference type="GO" id="GO:0046961">
    <property type="term" value="F:proton-transporting ATPase activity, rotational mechanism"/>
    <property type="evidence" value="ECO:0007669"/>
    <property type="project" value="InterPro"/>
</dbReference>
<dbReference type="AlphaFoldDB" id="A0A0A1TXN6"/>
<dbReference type="VEuPathDB" id="AmoebaDB:EIN_065750"/>
<evidence type="ECO:0000313" key="4">
    <source>
        <dbReference type="EMBL" id="ELP84300.1"/>
    </source>
</evidence>
<dbReference type="Gene3D" id="6.10.250.1620">
    <property type="match status" value="1"/>
</dbReference>
<dbReference type="InterPro" id="IPR038495">
    <property type="entry name" value="ATPase_E_C"/>
</dbReference>
<evidence type="ECO:0000256" key="1">
    <source>
        <dbReference type="ARBA" id="ARBA00005901"/>
    </source>
</evidence>
<dbReference type="EMBL" id="KB207140">
    <property type="protein sequence ID" value="ELP84300.1"/>
    <property type="molecule type" value="Genomic_DNA"/>
</dbReference>
<name>A0A0A1TXN6_ENTIV</name>
<dbReference type="SUPFAM" id="SSF160527">
    <property type="entry name" value="V-type ATPase subunit E-like"/>
    <property type="match status" value="1"/>
</dbReference>
<dbReference type="GO" id="GO:0033178">
    <property type="term" value="C:proton-transporting two-sector ATPase complex, catalytic domain"/>
    <property type="evidence" value="ECO:0007669"/>
    <property type="project" value="InterPro"/>
</dbReference>
<dbReference type="KEGG" id="eiv:EIN_065750"/>
<keyword evidence="5" id="KW-1185">Reference proteome</keyword>
<accession>A0A0A1TXN6</accession>
<gene>
    <name evidence="4" type="ORF">EIN_065750</name>
</gene>
<organism evidence="4 5">
    <name type="scientific">Entamoeba invadens IP1</name>
    <dbReference type="NCBI Taxonomy" id="370355"/>
    <lineage>
        <taxon>Eukaryota</taxon>
        <taxon>Amoebozoa</taxon>
        <taxon>Evosea</taxon>
        <taxon>Archamoebae</taxon>
        <taxon>Mastigamoebida</taxon>
        <taxon>Entamoebidae</taxon>
        <taxon>Entamoeba</taxon>
    </lineage>
</organism>